<dbReference type="AlphaFoldDB" id="A0AAD7RNN1"/>
<feature type="compositionally biased region" description="Polar residues" evidence="1">
    <location>
        <begin position="83"/>
        <end position="96"/>
    </location>
</feature>
<dbReference type="Proteomes" id="UP001221898">
    <property type="component" value="Unassembled WGS sequence"/>
</dbReference>
<gene>
    <name evidence="2" type="ORF">AAFF_G00158290</name>
</gene>
<evidence type="ECO:0000313" key="2">
    <source>
        <dbReference type="EMBL" id="KAJ8387333.1"/>
    </source>
</evidence>
<dbReference type="EMBL" id="JAINUG010000213">
    <property type="protein sequence ID" value="KAJ8387333.1"/>
    <property type="molecule type" value="Genomic_DNA"/>
</dbReference>
<proteinExistence type="predicted"/>
<feature type="region of interest" description="Disordered" evidence="1">
    <location>
        <begin position="59"/>
        <end position="96"/>
    </location>
</feature>
<organism evidence="2 3">
    <name type="scientific">Aldrovandia affinis</name>
    <dbReference type="NCBI Taxonomy" id="143900"/>
    <lineage>
        <taxon>Eukaryota</taxon>
        <taxon>Metazoa</taxon>
        <taxon>Chordata</taxon>
        <taxon>Craniata</taxon>
        <taxon>Vertebrata</taxon>
        <taxon>Euteleostomi</taxon>
        <taxon>Actinopterygii</taxon>
        <taxon>Neopterygii</taxon>
        <taxon>Teleostei</taxon>
        <taxon>Notacanthiformes</taxon>
        <taxon>Halosauridae</taxon>
        <taxon>Aldrovandia</taxon>
    </lineage>
</organism>
<keyword evidence="3" id="KW-1185">Reference proteome</keyword>
<evidence type="ECO:0000313" key="3">
    <source>
        <dbReference type="Proteomes" id="UP001221898"/>
    </source>
</evidence>
<accession>A0AAD7RNN1</accession>
<name>A0AAD7RNN1_9TELE</name>
<evidence type="ECO:0000256" key="1">
    <source>
        <dbReference type="SAM" id="MobiDB-lite"/>
    </source>
</evidence>
<feature type="region of interest" description="Disordered" evidence="1">
    <location>
        <begin position="1"/>
        <end position="25"/>
    </location>
</feature>
<feature type="region of interest" description="Disordered" evidence="1">
    <location>
        <begin position="114"/>
        <end position="135"/>
    </location>
</feature>
<protein>
    <submittedName>
        <fullName evidence="2">Uncharacterized protein</fullName>
    </submittedName>
</protein>
<comment type="caution">
    <text evidence="2">The sequence shown here is derived from an EMBL/GenBank/DDBJ whole genome shotgun (WGS) entry which is preliminary data.</text>
</comment>
<reference evidence="2" key="1">
    <citation type="journal article" date="2023" name="Science">
        <title>Genome structures resolve the early diversification of teleost fishes.</title>
        <authorList>
            <person name="Parey E."/>
            <person name="Louis A."/>
            <person name="Montfort J."/>
            <person name="Bouchez O."/>
            <person name="Roques C."/>
            <person name="Iampietro C."/>
            <person name="Lluch J."/>
            <person name="Castinel A."/>
            <person name="Donnadieu C."/>
            <person name="Desvignes T."/>
            <person name="Floi Bucao C."/>
            <person name="Jouanno E."/>
            <person name="Wen M."/>
            <person name="Mejri S."/>
            <person name="Dirks R."/>
            <person name="Jansen H."/>
            <person name="Henkel C."/>
            <person name="Chen W.J."/>
            <person name="Zahm M."/>
            <person name="Cabau C."/>
            <person name="Klopp C."/>
            <person name="Thompson A.W."/>
            <person name="Robinson-Rechavi M."/>
            <person name="Braasch I."/>
            <person name="Lecointre G."/>
            <person name="Bobe J."/>
            <person name="Postlethwait J.H."/>
            <person name="Berthelot C."/>
            <person name="Roest Crollius H."/>
            <person name="Guiguen Y."/>
        </authorList>
    </citation>
    <scope>NUCLEOTIDE SEQUENCE</scope>
    <source>
        <strain evidence="2">NC1722</strain>
    </source>
</reference>
<sequence>MVNLTEKKKKKEKKANAKASPASPVLRGCLALGPPAWVSGKRAAAAFCMAEAARLTQSARDRRRAAWAAPRAEAGSPRRAQLRGQQDTRSCEQQGNPLPSCHWALAAAGLTDSQRRARTLGPPPAAGYAPRLIGR</sequence>